<dbReference type="Pfam" id="PF18204">
    <property type="entry name" value="PGF-CTERM"/>
    <property type="match status" value="1"/>
</dbReference>
<feature type="domain" description="DUF7490" evidence="5">
    <location>
        <begin position="166"/>
        <end position="268"/>
    </location>
</feature>
<name>A0A345E622_9EURY</name>
<dbReference type="NCBIfam" id="TIGR04126">
    <property type="entry name" value="PGF_CTERM"/>
    <property type="match status" value="1"/>
</dbReference>
<accession>A0A345EFT7</accession>
<protein>
    <submittedName>
        <fullName evidence="6">PGF-CTERM sorting domain-containing protein</fullName>
    </submittedName>
</protein>
<evidence type="ECO:0000259" key="5">
    <source>
        <dbReference type="Pfam" id="PF24318"/>
    </source>
</evidence>
<evidence type="ECO:0000313" key="8">
    <source>
        <dbReference type="Proteomes" id="UP000252985"/>
    </source>
</evidence>
<feature type="compositionally biased region" description="Basic and acidic residues" evidence="2">
    <location>
        <begin position="288"/>
        <end position="300"/>
    </location>
</feature>
<dbReference type="InterPro" id="IPR026371">
    <property type="entry name" value="PGF_CTERM"/>
</dbReference>
<keyword evidence="9" id="KW-1185">Reference proteome</keyword>
<feature type="compositionally biased region" description="Low complexity" evidence="2">
    <location>
        <begin position="301"/>
        <end position="311"/>
    </location>
</feature>
<accession>A0A345E622</accession>
<feature type="domain" description="DUF7490" evidence="5">
    <location>
        <begin position="43"/>
        <end position="147"/>
    </location>
</feature>
<dbReference type="Pfam" id="PF24318">
    <property type="entry name" value="DUF7490"/>
    <property type="match status" value="2"/>
</dbReference>
<proteinExistence type="predicted"/>
<dbReference type="GeneID" id="37288320"/>
<dbReference type="GO" id="GO:0005886">
    <property type="term" value="C:plasma membrane"/>
    <property type="evidence" value="ECO:0007669"/>
    <property type="project" value="UniProtKB-SubCell"/>
</dbReference>
<feature type="transmembrane region" description="Helical" evidence="3">
    <location>
        <begin position="313"/>
        <end position="332"/>
    </location>
</feature>
<keyword evidence="3" id="KW-1133">Transmembrane helix</keyword>
<sequence>MRRETALAAGAAGVALLAVVAAVVVPGALADPSADRPVRPGPVDITDMEIAATDVTGSTVTLNVTTRLSHRGPPARNVSVRVQAVDAESGLVETTRTVRVGDLSDEREVAVPTTLTVEREGGYRVRAVVYRDGQRVDSGGRELRGLDALQPPYARSDVGFAAADALPPVSFSVAETSGNRTTLALQMALTNAGDDQPEDLRVTVTLRQADSNIVANRTSVPVGSIRPGRTETAETRLTVPTGYNYYIDAVLWKDGVVVDSARGAANLDPTETISVNETRRDVELRVSDFTRGDGERDRPVPEATGEPAAGGSAPGFGVGVAVVALLAAALLARRTSQ</sequence>
<dbReference type="EMBL" id="CP031150">
    <property type="protein sequence ID" value="AXG07644.1"/>
    <property type="molecule type" value="Genomic_DNA"/>
</dbReference>
<evidence type="ECO:0000313" key="6">
    <source>
        <dbReference type="EMBL" id="AXG07644.1"/>
    </source>
</evidence>
<reference evidence="7 8" key="1">
    <citation type="submission" date="2018-07" db="EMBL/GenBank/DDBJ databases">
        <title>Genome sequences of Haloplanus sp. CBA1112.</title>
        <authorList>
            <person name="Kim Y.B."/>
            <person name="Roh S.W."/>
        </authorList>
    </citation>
    <scope>NUCLEOTIDE SEQUENCE [LARGE SCALE GENOMIC DNA]</scope>
    <source>
        <strain evidence="7 8">CBA1112</strain>
    </source>
</reference>
<dbReference type="Proteomes" id="UP000253273">
    <property type="component" value="Chromosome"/>
</dbReference>
<dbReference type="EMBL" id="CP031148">
    <property type="protein sequence ID" value="AXG11059.1"/>
    <property type="molecule type" value="Genomic_DNA"/>
</dbReference>
<keyword evidence="3" id="KW-0472">Membrane</keyword>
<keyword evidence="1" id="KW-0732">Signal</keyword>
<evidence type="ECO:0000256" key="1">
    <source>
        <dbReference type="ARBA" id="ARBA00022729"/>
    </source>
</evidence>
<keyword evidence="3" id="KW-0812">Transmembrane</keyword>
<dbReference type="AlphaFoldDB" id="A0A345E622"/>
<dbReference type="GO" id="GO:0030115">
    <property type="term" value="C:S-layer"/>
    <property type="evidence" value="ECO:0007669"/>
    <property type="project" value="UniProtKB-SubCell"/>
</dbReference>
<dbReference type="KEGG" id="haq:DU484_15040"/>
<reference evidence="6 9" key="2">
    <citation type="submission" date="2018-07" db="EMBL/GenBank/DDBJ databases">
        <title>Genome sequences of Haloplanus sp. CBA1113.</title>
        <authorList>
            <person name="Kim Y.B."/>
            <person name="Roh S.W."/>
        </authorList>
    </citation>
    <scope>NUCLEOTIDE SEQUENCE [LARGE SCALE GENOMIC DNA]</scope>
    <source>
        <strain evidence="6 9">CBA1113</strain>
    </source>
</reference>
<evidence type="ECO:0000256" key="3">
    <source>
        <dbReference type="SAM" id="Phobius"/>
    </source>
</evidence>
<dbReference type="RefSeq" id="WP_114586766.1">
    <property type="nucleotide sequence ID" value="NZ_CP031148.1"/>
</dbReference>
<feature type="domain" description="PGF-CTERM archaeal protein-sorting signal" evidence="4">
    <location>
        <begin position="314"/>
        <end position="334"/>
    </location>
</feature>
<evidence type="ECO:0000256" key="2">
    <source>
        <dbReference type="SAM" id="MobiDB-lite"/>
    </source>
</evidence>
<organism evidence="6 9">
    <name type="scientific">Haloplanus rubicundus</name>
    <dbReference type="NCBI Taxonomy" id="1547898"/>
    <lineage>
        <taxon>Archaea</taxon>
        <taxon>Methanobacteriati</taxon>
        <taxon>Methanobacteriota</taxon>
        <taxon>Stenosarchaea group</taxon>
        <taxon>Halobacteria</taxon>
        <taxon>Halobacteriales</taxon>
        <taxon>Haloferacaceae</taxon>
        <taxon>Haloplanus</taxon>
    </lineage>
</organism>
<evidence type="ECO:0000259" key="4">
    <source>
        <dbReference type="Pfam" id="PF18204"/>
    </source>
</evidence>
<evidence type="ECO:0000313" key="9">
    <source>
        <dbReference type="Proteomes" id="UP000253273"/>
    </source>
</evidence>
<dbReference type="KEGG" id="haj:DU500_15070"/>
<dbReference type="OrthoDB" id="50312at2157"/>
<gene>
    <name evidence="7" type="ORF">DU484_15040</name>
    <name evidence="6" type="ORF">DU500_15070</name>
</gene>
<feature type="region of interest" description="Disordered" evidence="2">
    <location>
        <begin position="288"/>
        <end position="311"/>
    </location>
</feature>
<dbReference type="Proteomes" id="UP000252985">
    <property type="component" value="Chromosome"/>
</dbReference>
<dbReference type="InterPro" id="IPR055913">
    <property type="entry name" value="DUF7490"/>
</dbReference>
<evidence type="ECO:0000313" key="7">
    <source>
        <dbReference type="EMBL" id="AXG11059.1"/>
    </source>
</evidence>